<evidence type="ECO:0000313" key="2">
    <source>
        <dbReference type="Proteomes" id="UP000268014"/>
    </source>
</evidence>
<organism evidence="1 2">
    <name type="scientific">Haemonchus placei</name>
    <name type="common">Barber's pole worm</name>
    <dbReference type="NCBI Taxonomy" id="6290"/>
    <lineage>
        <taxon>Eukaryota</taxon>
        <taxon>Metazoa</taxon>
        <taxon>Ecdysozoa</taxon>
        <taxon>Nematoda</taxon>
        <taxon>Chromadorea</taxon>
        <taxon>Rhabditida</taxon>
        <taxon>Rhabditina</taxon>
        <taxon>Rhabditomorpha</taxon>
        <taxon>Strongyloidea</taxon>
        <taxon>Trichostrongylidae</taxon>
        <taxon>Haemonchus</taxon>
    </lineage>
</organism>
<sequence length="34" mass="4080">MDFHYILNDLSFQTTHKVLELGLFPIWTRLGFLL</sequence>
<dbReference type="EMBL" id="UZAF01021964">
    <property type="protein sequence ID" value="VDO82191.1"/>
    <property type="molecule type" value="Genomic_DNA"/>
</dbReference>
<keyword evidence="2" id="KW-1185">Reference proteome</keyword>
<dbReference type="AlphaFoldDB" id="A0A3P7Y4Z9"/>
<name>A0A3P7Y4Z9_HAEPC</name>
<accession>A0A3P7Y4Z9</accession>
<reference evidence="1 2" key="1">
    <citation type="submission" date="2018-11" db="EMBL/GenBank/DDBJ databases">
        <authorList>
            <consortium name="Pathogen Informatics"/>
        </authorList>
    </citation>
    <scope>NUCLEOTIDE SEQUENCE [LARGE SCALE GENOMIC DNA]</scope>
    <source>
        <strain evidence="1 2">MHpl1</strain>
    </source>
</reference>
<dbReference type="Proteomes" id="UP000268014">
    <property type="component" value="Unassembled WGS sequence"/>
</dbReference>
<proteinExistence type="predicted"/>
<evidence type="ECO:0000313" key="1">
    <source>
        <dbReference type="EMBL" id="VDO82191.1"/>
    </source>
</evidence>
<protein>
    <submittedName>
        <fullName evidence="1">Uncharacterized protein</fullName>
    </submittedName>
</protein>
<gene>
    <name evidence="1" type="ORF">HPLM_LOCUS20215</name>
</gene>